<dbReference type="Gene3D" id="1.10.1380.10">
    <property type="entry name" value="Neutral endopeptidase , domain2"/>
    <property type="match status" value="1"/>
</dbReference>
<dbReference type="InterPro" id="IPR018497">
    <property type="entry name" value="Peptidase_M13_C"/>
</dbReference>
<dbReference type="Pfam" id="PF01431">
    <property type="entry name" value="Peptidase_M13"/>
    <property type="match status" value="1"/>
</dbReference>
<dbReference type="InterPro" id="IPR000718">
    <property type="entry name" value="Peptidase_M13"/>
</dbReference>
<feature type="domain" description="Peptidase M13 C-terminal" evidence="1">
    <location>
        <begin position="538"/>
        <end position="624"/>
    </location>
</feature>
<protein>
    <recommendedName>
        <fullName evidence="1">Peptidase M13 C-terminal domain-containing protein</fullName>
    </recommendedName>
</protein>
<evidence type="ECO:0000313" key="2">
    <source>
        <dbReference type="EMBL" id="KAK8757434.1"/>
    </source>
</evidence>
<proteinExistence type="predicted"/>
<gene>
    <name evidence="2" type="ORF">V5799_004937</name>
</gene>
<dbReference type="SUPFAM" id="SSF55486">
    <property type="entry name" value="Metalloproteases ('zincins'), catalytic domain"/>
    <property type="match status" value="1"/>
</dbReference>
<evidence type="ECO:0000313" key="3">
    <source>
        <dbReference type="Proteomes" id="UP001321473"/>
    </source>
</evidence>
<reference evidence="2 3" key="1">
    <citation type="journal article" date="2023" name="Arcadia Sci">
        <title>De novo assembly of a long-read Amblyomma americanum tick genome.</title>
        <authorList>
            <person name="Chou S."/>
            <person name="Poskanzer K.E."/>
            <person name="Rollins M."/>
            <person name="Thuy-Boun P.S."/>
        </authorList>
    </citation>
    <scope>NUCLEOTIDE SEQUENCE [LARGE SCALE GENOMIC DNA]</scope>
    <source>
        <strain evidence="2">F_SG_1</strain>
        <tissue evidence="2">Salivary glands</tissue>
    </source>
</reference>
<evidence type="ECO:0000259" key="1">
    <source>
        <dbReference type="Pfam" id="PF01431"/>
    </source>
</evidence>
<dbReference type="Proteomes" id="UP001321473">
    <property type="component" value="Unassembled WGS sequence"/>
</dbReference>
<dbReference type="PROSITE" id="PS51885">
    <property type="entry name" value="NEPRILYSIN"/>
    <property type="match status" value="1"/>
</dbReference>
<dbReference type="PANTHER" id="PTHR11733:SF241">
    <property type="entry name" value="GH26575P-RELATED"/>
    <property type="match status" value="1"/>
</dbReference>
<dbReference type="AlphaFoldDB" id="A0AAQ4D4P4"/>
<organism evidence="2 3">
    <name type="scientific">Amblyomma americanum</name>
    <name type="common">Lone star tick</name>
    <dbReference type="NCBI Taxonomy" id="6943"/>
    <lineage>
        <taxon>Eukaryota</taxon>
        <taxon>Metazoa</taxon>
        <taxon>Ecdysozoa</taxon>
        <taxon>Arthropoda</taxon>
        <taxon>Chelicerata</taxon>
        <taxon>Arachnida</taxon>
        <taxon>Acari</taxon>
        <taxon>Parasitiformes</taxon>
        <taxon>Ixodida</taxon>
        <taxon>Ixodoidea</taxon>
        <taxon>Ixodidae</taxon>
        <taxon>Amblyomminae</taxon>
        <taxon>Amblyomma</taxon>
    </lineage>
</organism>
<dbReference type="GO" id="GO:0016485">
    <property type="term" value="P:protein processing"/>
    <property type="evidence" value="ECO:0007669"/>
    <property type="project" value="TreeGrafter"/>
</dbReference>
<keyword evidence="3" id="KW-1185">Reference proteome</keyword>
<dbReference type="PANTHER" id="PTHR11733">
    <property type="entry name" value="ZINC METALLOPROTEASE FAMILY M13 NEPRILYSIN-RELATED"/>
    <property type="match status" value="1"/>
</dbReference>
<dbReference type="InterPro" id="IPR042089">
    <property type="entry name" value="Peptidase_M13_dom_2"/>
</dbReference>
<dbReference type="GO" id="GO:0004222">
    <property type="term" value="F:metalloendopeptidase activity"/>
    <property type="evidence" value="ECO:0007669"/>
    <property type="project" value="InterPro"/>
</dbReference>
<dbReference type="GO" id="GO:0005886">
    <property type="term" value="C:plasma membrane"/>
    <property type="evidence" value="ECO:0007669"/>
    <property type="project" value="TreeGrafter"/>
</dbReference>
<accession>A0AAQ4D4P4</accession>
<comment type="caution">
    <text evidence="2">The sequence shown here is derived from an EMBL/GenBank/DDBJ whole genome shotgun (WGS) entry which is preliminary data.</text>
</comment>
<sequence length="626" mass="70448">MMALTQPPSLHCQRQQAVLQWLEAIPSQPVAHEATDNDTTLLRMPAELMAACLRKGSRETDKDAETAIHEFLKSMAVRDFSWPSEERSYPADNYSAPMQALVDLAYRWNLPLWFRLDLLPPNSYYGRKRTLYMTPSPMADLIIRLQSRLMASGMSYATYLSLLDVTVLNLQSIRMHFGPSFRHFLESDAAAQVQSDVLRNLSAVSRSRHPLPRVVKIGSLPYSLKGLEADDWKRLLQRATGADPPISEEDSLTVSNHELVKTSNILFRAYSPKDILYHTSWWLLQVMGPLVSDELFALVNANDFGETVLNMYCAVHVEATYHVLLAMTSQSRFADVERLLIGRHLQNVRSITLERLGYASGLGAEIKHALTSALERTDTVIWPDKLEESSREWLVLLHGRGYSGAAQGFFSKWFTDRVRFQEALAAEERVLEAKTYRLDVTRTISFIPALQSMAVSVATLSPPFYYAQGTNAMFYAGLGFLYARELFQALSSTAELLKGTAGGQRRLDVSAVKSSEATFWESFLSCPPGVDKSTLYPDLPALHVAYEAYVRFRNYSGDAPLKGPEWYSPEQVFFLTFCHATCEIDSSGRLMSQYCNAAARNYAPFAAAFSCSSESNMNPEDKCEYF</sequence>
<dbReference type="InterPro" id="IPR024079">
    <property type="entry name" value="MetalloPept_cat_dom_sf"/>
</dbReference>
<dbReference type="Gene3D" id="3.40.390.10">
    <property type="entry name" value="Collagenase (Catalytic Domain)"/>
    <property type="match status" value="2"/>
</dbReference>
<dbReference type="EMBL" id="JARKHS020035196">
    <property type="protein sequence ID" value="KAK8757434.1"/>
    <property type="molecule type" value="Genomic_DNA"/>
</dbReference>
<name>A0AAQ4D4P4_AMBAM</name>